<evidence type="ECO:0000256" key="2">
    <source>
        <dbReference type="ARBA" id="ARBA00004123"/>
    </source>
</evidence>
<dbReference type="InterPro" id="IPR019974">
    <property type="entry name" value="XPG_CS"/>
</dbReference>
<keyword evidence="4" id="KW-0479">Metal-binding</keyword>
<dbReference type="PROSITE" id="PS00842">
    <property type="entry name" value="XPG_2"/>
    <property type="match status" value="1"/>
</dbReference>
<comment type="subcellular location">
    <subcellularLocation>
        <location evidence="2">Nucleus</location>
    </subcellularLocation>
</comment>
<dbReference type="Pfam" id="PF00867">
    <property type="entry name" value="XPG_I"/>
    <property type="match status" value="1"/>
</dbReference>
<evidence type="ECO:0000256" key="9">
    <source>
        <dbReference type="ARBA" id="ARBA00023242"/>
    </source>
</evidence>
<reference evidence="12 13" key="1">
    <citation type="journal article" date="2011" name="Proc. Natl. Acad. Sci. U.S.A.">
        <title>Evolutionary erosion of yeast sex chromosomes by mating-type switching accidents.</title>
        <authorList>
            <person name="Gordon J.L."/>
            <person name="Armisen D."/>
            <person name="Proux-Wera E."/>
            <person name="Oheigeartaigh S.S."/>
            <person name="Byrne K.P."/>
            <person name="Wolfe K.H."/>
        </authorList>
    </citation>
    <scope>NUCLEOTIDE SEQUENCE [LARGE SCALE GENOMIC DNA]</scope>
    <source>
        <strain evidence="13">ATCC 10597 / BCRC 20456 / CBS 421 / NBRC 0211 / NRRL Y-12639</strain>
    </source>
</reference>
<evidence type="ECO:0000256" key="1">
    <source>
        <dbReference type="ARBA" id="ARBA00001946"/>
    </source>
</evidence>
<dbReference type="RefSeq" id="XP_003671503.1">
    <property type="nucleotide sequence ID" value="XM_003671455.1"/>
</dbReference>
<dbReference type="InterPro" id="IPR036279">
    <property type="entry name" value="5-3_exonuclease_C_sf"/>
</dbReference>
<dbReference type="FunFam" id="3.40.50.1010:FF:000002">
    <property type="entry name" value="Exonuclease 1, putative"/>
    <property type="match status" value="1"/>
</dbReference>
<dbReference type="InterPro" id="IPR006084">
    <property type="entry name" value="XPG/Rad2"/>
</dbReference>
<dbReference type="OrthoDB" id="26491at2759"/>
<evidence type="ECO:0000259" key="11">
    <source>
        <dbReference type="SMART" id="SM00485"/>
    </source>
</evidence>
<accession>G0WEP9</accession>
<dbReference type="InterPro" id="IPR006086">
    <property type="entry name" value="XPG-I_dom"/>
</dbReference>
<dbReference type="GO" id="GO:0003677">
    <property type="term" value="F:DNA binding"/>
    <property type="evidence" value="ECO:0007669"/>
    <property type="project" value="InterPro"/>
</dbReference>
<dbReference type="HOGENOM" id="CLU_008978_3_0_1"/>
<dbReference type="InterPro" id="IPR006085">
    <property type="entry name" value="XPG_DNA_repair_N"/>
</dbReference>
<evidence type="ECO:0000259" key="10">
    <source>
        <dbReference type="SMART" id="SM00484"/>
    </source>
</evidence>
<dbReference type="Pfam" id="PF00752">
    <property type="entry name" value="XPG_N"/>
    <property type="match status" value="1"/>
</dbReference>
<dbReference type="SUPFAM" id="SSF88723">
    <property type="entry name" value="PIN domain-like"/>
    <property type="match status" value="1"/>
</dbReference>
<dbReference type="GO" id="GO:0046872">
    <property type="term" value="F:metal ion binding"/>
    <property type="evidence" value="ECO:0007669"/>
    <property type="project" value="UniProtKB-KW"/>
</dbReference>
<gene>
    <name evidence="12" type="primary">NDAI0H00860</name>
    <name evidence="12" type="ordered locus">NDAI_0H00860</name>
</gene>
<dbReference type="SUPFAM" id="SSF47807">
    <property type="entry name" value="5' to 3' exonuclease, C-terminal subdomain"/>
    <property type="match status" value="1"/>
</dbReference>
<dbReference type="PANTHER" id="PTHR11081:SF65">
    <property type="entry name" value="DNA DAMAGE-INDUCIBLE PROTEIN DIN7-RELATED"/>
    <property type="match status" value="1"/>
</dbReference>
<dbReference type="Gene3D" id="3.40.50.1010">
    <property type="entry name" value="5'-nuclease"/>
    <property type="match status" value="1"/>
</dbReference>
<feature type="domain" description="XPG-I" evidence="10">
    <location>
        <begin position="138"/>
        <end position="210"/>
    </location>
</feature>
<dbReference type="Gene3D" id="1.10.150.20">
    <property type="entry name" value="5' to 3' exonuclease, C-terminal subdomain"/>
    <property type="match status" value="1"/>
</dbReference>
<dbReference type="GO" id="GO:0035312">
    <property type="term" value="F:5'-3' DNA exonuclease activity"/>
    <property type="evidence" value="ECO:0007669"/>
    <property type="project" value="EnsemblFungi"/>
</dbReference>
<sequence length="416" mass="47701">MGIAGLLPQLKTIQRPMTLSRYAGMTLGIDGYAWLHKAACSCAYELVMGRPTEKYLQYFIRKFKMMKQLNIQPFVVFDGGPIEVKRAIEMDRLRKRENNKLMAKKLWCNGERHAAMERFQKSVDVTTEMAKCIIDYCKDNSIPYVIAPFEADSQMVYLEKIGMIDGIISEDSDILIFGGNRLITKLNDSGDCLQISSADFIKVQTEKFPIGELTADQIRMLVCLSGCDYTNGIWKIGLITAMKLVKQFSDMNSIISYLKELNNDKKKYIISDTFLQEYEFANYSFQYQRVFCPKRNEIVTLNEISNITSNKELEIISQCIGSVVRKGDKSLRKECVTNSEDINHELYLQVAVGNLDPQNFMKRLISREIKLKEKYGKERERKRNTKKATTNIFIGENHNNLLNTIPSAFNVGCPAY</sequence>
<dbReference type="eggNOG" id="KOG2518">
    <property type="taxonomic scope" value="Eukaryota"/>
</dbReference>
<evidence type="ECO:0000313" key="13">
    <source>
        <dbReference type="Proteomes" id="UP000000689"/>
    </source>
</evidence>
<comment type="cofactor">
    <cofactor evidence="1">
        <name>Mg(2+)</name>
        <dbReference type="ChEBI" id="CHEBI:18420"/>
    </cofactor>
</comment>
<dbReference type="STRING" id="1071378.G0WEP9"/>
<dbReference type="GeneID" id="11495791"/>
<dbReference type="OMA" id="DVQFRAM"/>
<dbReference type="SMART" id="SM00279">
    <property type="entry name" value="HhH2"/>
    <property type="match status" value="1"/>
</dbReference>
<dbReference type="GO" id="GO:0006281">
    <property type="term" value="P:DNA repair"/>
    <property type="evidence" value="ECO:0007669"/>
    <property type="project" value="UniProtKB-KW"/>
</dbReference>
<dbReference type="InterPro" id="IPR044752">
    <property type="entry name" value="PIN-like_EXO1"/>
</dbReference>
<name>G0WEP9_NAUDC</name>
<dbReference type="PRINTS" id="PR00853">
    <property type="entry name" value="XPGRADSUPER"/>
</dbReference>
<keyword evidence="13" id="KW-1185">Reference proteome</keyword>
<evidence type="ECO:0000256" key="8">
    <source>
        <dbReference type="ARBA" id="ARBA00023204"/>
    </source>
</evidence>
<dbReference type="InterPro" id="IPR008918">
    <property type="entry name" value="HhH2"/>
</dbReference>
<dbReference type="GO" id="GO:0005739">
    <property type="term" value="C:mitochondrion"/>
    <property type="evidence" value="ECO:0007669"/>
    <property type="project" value="EnsemblFungi"/>
</dbReference>
<protein>
    <submittedName>
        <fullName evidence="12">Uncharacterized protein</fullName>
    </submittedName>
</protein>
<evidence type="ECO:0000313" key="12">
    <source>
        <dbReference type="EMBL" id="CCD26260.1"/>
    </source>
</evidence>
<dbReference type="SMART" id="SM00485">
    <property type="entry name" value="XPGN"/>
    <property type="match status" value="1"/>
</dbReference>
<evidence type="ECO:0000256" key="7">
    <source>
        <dbReference type="ARBA" id="ARBA00022842"/>
    </source>
</evidence>
<dbReference type="AlphaFoldDB" id="G0WEP9"/>
<dbReference type="GO" id="GO:0005634">
    <property type="term" value="C:nucleus"/>
    <property type="evidence" value="ECO:0007669"/>
    <property type="project" value="UniProtKB-SubCell"/>
</dbReference>
<keyword evidence="3" id="KW-0540">Nuclease</keyword>
<dbReference type="Proteomes" id="UP000000689">
    <property type="component" value="Chromosome 8"/>
</dbReference>
<keyword evidence="6" id="KW-0378">Hydrolase</keyword>
<keyword evidence="8" id="KW-0234">DNA repair</keyword>
<dbReference type="SMART" id="SM00484">
    <property type="entry name" value="XPGI"/>
    <property type="match status" value="1"/>
</dbReference>
<evidence type="ECO:0000256" key="3">
    <source>
        <dbReference type="ARBA" id="ARBA00022722"/>
    </source>
</evidence>
<evidence type="ECO:0000256" key="4">
    <source>
        <dbReference type="ARBA" id="ARBA00022723"/>
    </source>
</evidence>
<keyword evidence="9" id="KW-0539">Nucleus</keyword>
<keyword evidence="5" id="KW-0227">DNA damage</keyword>
<dbReference type="GO" id="GO:0017108">
    <property type="term" value="F:5'-flap endonuclease activity"/>
    <property type="evidence" value="ECO:0007669"/>
    <property type="project" value="TreeGrafter"/>
</dbReference>
<dbReference type="KEGG" id="ndi:NDAI_0H00860"/>
<keyword evidence="7" id="KW-0460">Magnesium</keyword>
<proteinExistence type="predicted"/>
<dbReference type="InterPro" id="IPR029060">
    <property type="entry name" value="PIN-like_dom_sf"/>
</dbReference>
<dbReference type="PANTHER" id="PTHR11081">
    <property type="entry name" value="FLAP ENDONUCLEASE FAMILY MEMBER"/>
    <property type="match status" value="1"/>
</dbReference>
<dbReference type="EMBL" id="HE580274">
    <property type="protein sequence ID" value="CCD26260.1"/>
    <property type="molecule type" value="Genomic_DNA"/>
</dbReference>
<feature type="domain" description="XPG N-terminal" evidence="11">
    <location>
        <begin position="1"/>
        <end position="99"/>
    </location>
</feature>
<organism evidence="12 13">
    <name type="scientific">Naumovozyma dairenensis (strain ATCC 10597 / BCRC 20456 / CBS 421 / NBRC 0211 / NRRL Y-12639)</name>
    <name type="common">Saccharomyces dairenensis</name>
    <dbReference type="NCBI Taxonomy" id="1071378"/>
    <lineage>
        <taxon>Eukaryota</taxon>
        <taxon>Fungi</taxon>
        <taxon>Dikarya</taxon>
        <taxon>Ascomycota</taxon>
        <taxon>Saccharomycotina</taxon>
        <taxon>Saccharomycetes</taxon>
        <taxon>Saccharomycetales</taxon>
        <taxon>Saccharomycetaceae</taxon>
        <taxon>Naumovozyma</taxon>
    </lineage>
</organism>
<evidence type="ECO:0000256" key="5">
    <source>
        <dbReference type="ARBA" id="ARBA00022763"/>
    </source>
</evidence>
<evidence type="ECO:0000256" key="6">
    <source>
        <dbReference type="ARBA" id="ARBA00022801"/>
    </source>
</evidence>
<dbReference type="CDD" id="cd09857">
    <property type="entry name" value="PIN_EXO1"/>
    <property type="match status" value="1"/>
</dbReference>